<dbReference type="RefSeq" id="XP_003647102.1">
    <property type="nucleotide sequence ID" value="XM_003647054.1"/>
</dbReference>
<dbReference type="GO" id="GO:0005199">
    <property type="term" value="F:structural constituent of cell wall"/>
    <property type="evidence" value="ECO:0007669"/>
    <property type="project" value="InterPro"/>
</dbReference>
<evidence type="ECO:0000256" key="1">
    <source>
        <dbReference type="SAM" id="MobiDB-lite"/>
    </source>
</evidence>
<feature type="signal peptide" evidence="2">
    <location>
        <begin position="1"/>
        <end position="18"/>
    </location>
</feature>
<feature type="chain" id="PRO_5003705412" evidence="2">
    <location>
        <begin position="19"/>
        <end position="600"/>
    </location>
</feature>
<dbReference type="OMA" id="CHPTTIE"/>
<evidence type="ECO:0000256" key="2">
    <source>
        <dbReference type="SAM" id="SignalP"/>
    </source>
</evidence>
<organism evidence="3 4">
    <name type="scientific">Eremothecium cymbalariae (strain CBS 270.75 / DBVPG 7215 / KCTC 17166 / NRRL Y-17582)</name>
    <name type="common">Yeast</name>
    <dbReference type="NCBI Taxonomy" id="931890"/>
    <lineage>
        <taxon>Eukaryota</taxon>
        <taxon>Fungi</taxon>
        <taxon>Dikarya</taxon>
        <taxon>Ascomycota</taxon>
        <taxon>Saccharomycotina</taxon>
        <taxon>Saccharomycetes</taxon>
        <taxon>Saccharomycetales</taxon>
        <taxon>Saccharomycetaceae</taxon>
        <taxon>Eremothecium</taxon>
    </lineage>
</organism>
<dbReference type="PANTHER" id="PTHR35523">
    <property type="entry name" value="CELL WALL PROTEIN SED1"/>
    <property type="match status" value="1"/>
</dbReference>
<proteinExistence type="predicted"/>
<gene>
    <name evidence="3" type="ordered locus">Ecym_5545</name>
</gene>
<protein>
    <submittedName>
        <fullName evidence="3">Uncharacterized protein</fullName>
    </submittedName>
</protein>
<accession>I6NDZ3</accession>
<evidence type="ECO:0000313" key="4">
    <source>
        <dbReference type="Proteomes" id="UP000006790"/>
    </source>
</evidence>
<dbReference type="PANTHER" id="PTHR35523:SF1">
    <property type="entry name" value="CELL WALL PROTEIN SED1"/>
    <property type="match status" value="1"/>
</dbReference>
<dbReference type="InParanoid" id="I6NDZ3"/>
<dbReference type="GO" id="GO:0031505">
    <property type="term" value="P:fungal-type cell wall organization"/>
    <property type="evidence" value="ECO:0007669"/>
    <property type="project" value="InterPro"/>
</dbReference>
<dbReference type="InterPro" id="IPR038843">
    <property type="entry name" value="Sed1/Spi1"/>
</dbReference>
<feature type="region of interest" description="Disordered" evidence="1">
    <location>
        <begin position="495"/>
        <end position="567"/>
    </location>
</feature>
<dbReference type="GO" id="GO:0009277">
    <property type="term" value="C:fungal-type cell wall"/>
    <property type="evidence" value="ECO:0007669"/>
    <property type="project" value="TreeGrafter"/>
</dbReference>
<dbReference type="AlphaFoldDB" id="I6NDZ3"/>
<dbReference type="OrthoDB" id="4094614at2759"/>
<feature type="compositionally biased region" description="Pro residues" evidence="1">
    <location>
        <begin position="503"/>
        <end position="514"/>
    </location>
</feature>
<feature type="region of interest" description="Disordered" evidence="1">
    <location>
        <begin position="415"/>
        <end position="434"/>
    </location>
</feature>
<name>I6NDZ3_ERECY</name>
<feature type="compositionally biased region" description="Low complexity" evidence="1">
    <location>
        <begin position="515"/>
        <end position="546"/>
    </location>
</feature>
<keyword evidence="4" id="KW-1185">Reference proteome</keyword>
<dbReference type="Proteomes" id="UP000006790">
    <property type="component" value="Chromosome 5"/>
</dbReference>
<reference evidence="3 4" key="1">
    <citation type="journal article" date="2011" name="G3 (Bethesda)">
        <title>Genome evolution in the Eremothecium clade of the Saccharomyces complex revealed by comparative genomics.</title>
        <authorList>
            <person name="Wendland J."/>
            <person name="Walther A."/>
        </authorList>
    </citation>
    <scope>NUCLEOTIDE SEQUENCE [LARGE SCALE GENOMIC DNA]</scope>
    <source>
        <strain evidence="4">CBS 270.75 / DBVPG 7215 / KCTC 17166 / NRRL Y-17582</strain>
    </source>
</reference>
<sequence length="600" mass="62661">MKLSELTLIAAFASITYGSYLNQSLESDTLRTPIEHATGDATQVVDLPTIAAALPPDIQEYTASAFNWTVVANYEIYCPEPTTIITNDNTYVATEATTLTITDCPCTVPVVTPPVPSVIKPSTTAIPSKSAISSHPEVPSVSYPAPHENTTTEISWEVVTEFTTYCPEPTTIVTNDNTYVVTEATTLTITDCPCTVPVVTPPAPSIVVPSSSAVPPTFNASSTTAVKPSTSVVSPSEVPPVPYPVPHENTTTEISWEVVTEFTTYCPEPTTIVTNDNTYVVTEATTLTITDCPCTVPVVTPPAPSIVIPSSSAVPPTFNASSTTAVKPSTSVVSPSEVPPVPYPIPHENTTTEISWEVVTEFTTYCPEPTTIVTNDNTYVVTEATTLTISDCPCTVPVVTPPAPSVIKPSTTAIPSKSAISSHPEVPSVSYPAPHENTTTEISWEVVTEFTTYCPEPTTIVTNDNTYVVTEATTLTISDCPCTVPVVTPPAPSVIKPSTAVSSPPPAPPTPPTDTPLTPSTSSATVTLTPSIPSVKPSTTAASSPSSAPPVSPSAPTTTLVTSSNPPQSTTFEIQSVAGGSKLNVGFAGLVAIIAHFVQL</sequence>
<dbReference type="STRING" id="931890.I6NDZ3"/>
<keyword evidence="2" id="KW-0732">Signal</keyword>
<feature type="compositionally biased region" description="Low complexity" evidence="1">
    <location>
        <begin position="554"/>
        <end position="564"/>
    </location>
</feature>
<evidence type="ECO:0000313" key="3">
    <source>
        <dbReference type="EMBL" id="AET40285.1"/>
    </source>
</evidence>
<dbReference type="EMBL" id="CP002501">
    <property type="protein sequence ID" value="AET40285.1"/>
    <property type="molecule type" value="Genomic_DNA"/>
</dbReference>
<dbReference type="HOGENOM" id="CLU_454941_0_0_1"/>
<dbReference type="GeneID" id="11468634"/>
<dbReference type="eggNOG" id="ENOG502S272">
    <property type="taxonomic scope" value="Eukaryota"/>
</dbReference>
<dbReference type="KEGG" id="erc:Ecym_5545"/>